<evidence type="ECO:0000259" key="2">
    <source>
        <dbReference type="SMART" id="SM00854"/>
    </source>
</evidence>
<keyword evidence="4" id="KW-1185">Reference proteome</keyword>
<reference evidence="3 4" key="1">
    <citation type="submission" date="2023-07" db="EMBL/GenBank/DDBJ databases">
        <title>Genomic Encyclopedia of Type Strains, Phase IV (KMG-IV): sequencing the most valuable type-strain genomes for metagenomic binning, comparative biology and taxonomic classification.</title>
        <authorList>
            <person name="Goeker M."/>
        </authorList>
    </citation>
    <scope>NUCLEOTIDE SEQUENCE [LARGE SCALE GENOMIC DNA]</scope>
    <source>
        <strain evidence="3 4">DSM 22616</strain>
    </source>
</reference>
<protein>
    <submittedName>
        <fullName evidence="3">Poly-gamma-glutamate synthesis protein (Capsule biosynthesis protein)</fullName>
    </submittedName>
</protein>
<dbReference type="CDD" id="cd07381">
    <property type="entry name" value="MPP_CapA"/>
    <property type="match status" value="1"/>
</dbReference>
<comment type="caution">
    <text evidence="3">The sequence shown here is derived from an EMBL/GenBank/DDBJ whole genome shotgun (WGS) entry which is preliminary data.</text>
</comment>
<name>A0ABU0AWJ1_9FIRM</name>
<dbReference type="EMBL" id="JAUSTN010000004">
    <property type="protein sequence ID" value="MDQ0274803.1"/>
    <property type="molecule type" value="Genomic_DNA"/>
</dbReference>
<dbReference type="SUPFAM" id="SSF56300">
    <property type="entry name" value="Metallo-dependent phosphatases"/>
    <property type="match status" value="1"/>
</dbReference>
<evidence type="ECO:0000313" key="3">
    <source>
        <dbReference type="EMBL" id="MDQ0274803.1"/>
    </source>
</evidence>
<dbReference type="Gene3D" id="3.60.21.10">
    <property type="match status" value="1"/>
</dbReference>
<dbReference type="RefSeq" id="WP_307495028.1">
    <property type="nucleotide sequence ID" value="NZ_JAUSTN010000004.1"/>
</dbReference>
<proteinExistence type="inferred from homology"/>
<dbReference type="Pfam" id="PF09587">
    <property type="entry name" value="PGA_cap"/>
    <property type="match status" value="1"/>
</dbReference>
<dbReference type="PANTHER" id="PTHR33393:SF12">
    <property type="entry name" value="CAPSULE BIOSYNTHESIS PROTEIN CAPA"/>
    <property type="match status" value="1"/>
</dbReference>
<accession>A0ABU0AWJ1</accession>
<comment type="similarity">
    <text evidence="1">Belongs to the CapA family.</text>
</comment>
<dbReference type="Proteomes" id="UP001236559">
    <property type="component" value="Unassembled WGS sequence"/>
</dbReference>
<dbReference type="InterPro" id="IPR052169">
    <property type="entry name" value="CW_Biosynth-Accessory"/>
</dbReference>
<feature type="domain" description="Capsule synthesis protein CapA" evidence="2">
    <location>
        <begin position="53"/>
        <end position="297"/>
    </location>
</feature>
<dbReference type="PANTHER" id="PTHR33393">
    <property type="entry name" value="POLYGLUTAMINE SYNTHESIS ACCESSORY PROTEIN RV0574C-RELATED"/>
    <property type="match status" value="1"/>
</dbReference>
<organism evidence="3 4">
    <name type="scientific">Peptoniphilus koenoeneniae</name>
    <dbReference type="NCBI Taxonomy" id="507751"/>
    <lineage>
        <taxon>Bacteria</taxon>
        <taxon>Bacillati</taxon>
        <taxon>Bacillota</taxon>
        <taxon>Tissierellia</taxon>
        <taxon>Tissierellales</taxon>
        <taxon>Peptoniphilaceae</taxon>
        <taxon>Peptoniphilus</taxon>
    </lineage>
</organism>
<gene>
    <name evidence="3" type="ORF">J2S72_000824</name>
</gene>
<sequence length="387" mass="44530">MKRFISLVWLILASLLVIIYSNFFLPSNKNQENYKKEKIIKEEKSEKSFIQANIMATGDIMFHQPLYIKTKDAEGKYDFSTYYEKVKEYLTSSDYAIGNFEATINPNRPIAGHPMFNAPKEAVKFLKDFGFDALSTCNNHCLDTGYEGVLTTIDAIKENNILPFGTRKEENDRINVVDIKGIKVGLLSYSEMFNGMEGILKDKSYVVSPLDLNMVKKDIEDTKKAGADIILVYCHWGDEYHTDFAERQRLYANEIFKAGADIILGSHPHVLQKALKFNVDGRDKFLIYSMGNSIANQRKEWMGTYDTECGVIVSINLKKDSEKINFDVDLIPTYTSRRIVDGIYRYYVYAMKDLLEGGKYRGDLPEGEKVRLDNNYKRSMEILDYKK</sequence>
<evidence type="ECO:0000256" key="1">
    <source>
        <dbReference type="ARBA" id="ARBA00005662"/>
    </source>
</evidence>
<dbReference type="SMART" id="SM00854">
    <property type="entry name" value="PGA_cap"/>
    <property type="match status" value="1"/>
</dbReference>
<dbReference type="InterPro" id="IPR019079">
    <property type="entry name" value="Capsule_synth_CapA"/>
</dbReference>
<dbReference type="InterPro" id="IPR029052">
    <property type="entry name" value="Metallo-depent_PP-like"/>
</dbReference>
<evidence type="ECO:0000313" key="4">
    <source>
        <dbReference type="Proteomes" id="UP001236559"/>
    </source>
</evidence>